<proteinExistence type="predicted"/>
<feature type="transmembrane region" description="Helical" evidence="1">
    <location>
        <begin position="189"/>
        <end position="217"/>
    </location>
</feature>
<dbReference type="PANTHER" id="PTHR36714">
    <property type="entry name" value="T23E23.1"/>
    <property type="match status" value="1"/>
</dbReference>
<keyword evidence="1" id="KW-1133">Transmembrane helix</keyword>
<comment type="caution">
    <text evidence="2">The sequence shown here is derived from an EMBL/GenBank/DDBJ whole genome shotgun (WGS) entry which is preliminary data.</text>
</comment>
<keyword evidence="1" id="KW-0472">Membrane</keyword>
<dbReference type="EMBL" id="JAIWQS010000007">
    <property type="protein sequence ID" value="KAJ8758971.1"/>
    <property type="molecule type" value="Genomic_DNA"/>
</dbReference>
<keyword evidence="1" id="KW-0812">Transmembrane</keyword>
<keyword evidence="3" id="KW-1185">Reference proteome</keyword>
<evidence type="ECO:0008006" key="4">
    <source>
        <dbReference type="Google" id="ProtNLM"/>
    </source>
</evidence>
<name>A0AAV8SXV7_9ROSI</name>
<protein>
    <recommendedName>
        <fullName evidence="4">Transmembrane protein</fullName>
    </recommendedName>
</protein>
<feature type="transmembrane region" description="Helical" evidence="1">
    <location>
        <begin position="243"/>
        <end position="263"/>
    </location>
</feature>
<gene>
    <name evidence="2" type="ORF">K2173_003209</name>
</gene>
<dbReference type="AlphaFoldDB" id="A0AAV8SXV7"/>
<sequence>MELENNPGLQKHNLGVFGILTEALILSTQNINFLIFTLLVSLPLFFFSIYYEIFLQTTLVEANNILTPPPGQYHRWLPIPGYLSKLDESFIYRLIQLLFLHLIPLHLIEFSTVLVTVDLASKLITKEKPMTLKEMIHKPIHSNILRGTFITSIYTLALYACTLPGLIWFPGNCYVNLENNELGVPYSVFYGVASAVVLVKFLEWSVVWNMSIVISVLDEKVYAARALVLSDFLSKGRKSQGRFLMLVFVACGVGLRLPCLYSRCNASGSGIIAQISLLCMVNVIKWVAFLIYFYDCKWHKLEKKVDEQVTTRDIEAVHERQFHGLE</sequence>
<evidence type="ECO:0000313" key="3">
    <source>
        <dbReference type="Proteomes" id="UP001159364"/>
    </source>
</evidence>
<feature type="transmembrane region" description="Helical" evidence="1">
    <location>
        <begin position="269"/>
        <end position="294"/>
    </location>
</feature>
<dbReference type="PANTHER" id="PTHR36714:SF7">
    <property type="entry name" value="TRANSMEMBRANE PROTEIN"/>
    <property type="match status" value="1"/>
</dbReference>
<evidence type="ECO:0000313" key="2">
    <source>
        <dbReference type="EMBL" id="KAJ8758971.1"/>
    </source>
</evidence>
<reference evidence="2 3" key="1">
    <citation type="submission" date="2021-09" db="EMBL/GenBank/DDBJ databases">
        <title>Genomic insights and catalytic innovation underlie evolution of tropane alkaloids biosynthesis.</title>
        <authorList>
            <person name="Wang Y.-J."/>
            <person name="Tian T."/>
            <person name="Huang J.-P."/>
            <person name="Huang S.-X."/>
        </authorList>
    </citation>
    <scope>NUCLEOTIDE SEQUENCE [LARGE SCALE GENOMIC DNA]</scope>
    <source>
        <strain evidence="2">KIB-2018</strain>
        <tissue evidence="2">Leaf</tissue>
    </source>
</reference>
<feature type="transmembrane region" description="Helical" evidence="1">
    <location>
        <begin position="31"/>
        <end position="51"/>
    </location>
</feature>
<organism evidence="2 3">
    <name type="scientific">Erythroxylum novogranatense</name>
    <dbReference type="NCBI Taxonomy" id="1862640"/>
    <lineage>
        <taxon>Eukaryota</taxon>
        <taxon>Viridiplantae</taxon>
        <taxon>Streptophyta</taxon>
        <taxon>Embryophyta</taxon>
        <taxon>Tracheophyta</taxon>
        <taxon>Spermatophyta</taxon>
        <taxon>Magnoliopsida</taxon>
        <taxon>eudicotyledons</taxon>
        <taxon>Gunneridae</taxon>
        <taxon>Pentapetalae</taxon>
        <taxon>rosids</taxon>
        <taxon>fabids</taxon>
        <taxon>Malpighiales</taxon>
        <taxon>Erythroxylaceae</taxon>
        <taxon>Erythroxylum</taxon>
    </lineage>
</organism>
<evidence type="ECO:0000256" key="1">
    <source>
        <dbReference type="SAM" id="Phobius"/>
    </source>
</evidence>
<dbReference type="Proteomes" id="UP001159364">
    <property type="component" value="Linkage Group LG07"/>
</dbReference>
<accession>A0AAV8SXV7</accession>
<feature type="transmembrane region" description="Helical" evidence="1">
    <location>
        <begin position="144"/>
        <end position="169"/>
    </location>
</feature>